<dbReference type="AlphaFoldDB" id="A0A1I3AZZ7"/>
<evidence type="ECO:0000313" key="2">
    <source>
        <dbReference type="Proteomes" id="UP000199518"/>
    </source>
</evidence>
<keyword evidence="2" id="KW-1185">Reference proteome</keyword>
<sequence length="141" mass="15010">MASRNPLLLMLAVIGVLGCSGRVTPPRTVPVSGLVTLKGKPAVGVRVKLHPQFNIGRFKFIPYGETGLDGKYTLSTGASGNGAPKGDYIVTVERPSIESGQKDGLETEVDQFKGAYSDPAKSNWKVTVKEGDNVLEPIQLN</sequence>
<dbReference type="RefSeq" id="WP_092046982.1">
    <property type="nucleotide sequence ID" value="NZ_FOQD01000001.1"/>
</dbReference>
<dbReference type="PROSITE" id="PS51257">
    <property type="entry name" value="PROKAR_LIPOPROTEIN"/>
    <property type="match status" value="1"/>
</dbReference>
<gene>
    <name evidence="1" type="ORF">SAMN05421753_101149</name>
</gene>
<proteinExistence type="predicted"/>
<accession>A0A1I3AZZ7</accession>
<organism evidence="1 2">
    <name type="scientific">Planctomicrobium piriforme</name>
    <dbReference type="NCBI Taxonomy" id="1576369"/>
    <lineage>
        <taxon>Bacteria</taxon>
        <taxon>Pseudomonadati</taxon>
        <taxon>Planctomycetota</taxon>
        <taxon>Planctomycetia</taxon>
        <taxon>Planctomycetales</taxon>
        <taxon>Planctomycetaceae</taxon>
        <taxon>Planctomicrobium</taxon>
    </lineage>
</organism>
<evidence type="ECO:0008006" key="3">
    <source>
        <dbReference type="Google" id="ProtNLM"/>
    </source>
</evidence>
<dbReference type="EMBL" id="FOQD01000001">
    <property type="protein sequence ID" value="SFH55645.1"/>
    <property type="molecule type" value="Genomic_DNA"/>
</dbReference>
<dbReference type="Proteomes" id="UP000199518">
    <property type="component" value="Unassembled WGS sequence"/>
</dbReference>
<evidence type="ECO:0000313" key="1">
    <source>
        <dbReference type="EMBL" id="SFH55645.1"/>
    </source>
</evidence>
<reference evidence="2" key="1">
    <citation type="submission" date="2016-10" db="EMBL/GenBank/DDBJ databases">
        <authorList>
            <person name="Varghese N."/>
            <person name="Submissions S."/>
        </authorList>
    </citation>
    <scope>NUCLEOTIDE SEQUENCE [LARGE SCALE GENOMIC DNA]</scope>
    <source>
        <strain evidence="2">DSM 26348</strain>
    </source>
</reference>
<protein>
    <recommendedName>
        <fullName evidence="3">Carboxypeptidase regulatory-like domain-containing protein</fullName>
    </recommendedName>
</protein>
<dbReference type="OrthoDB" id="285633at2"/>
<name>A0A1I3AZZ7_9PLAN</name>
<dbReference type="STRING" id="1576369.SAMN05421753_101149"/>